<reference evidence="11" key="1">
    <citation type="submission" date="2017-02" db="UniProtKB">
        <authorList>
            <consortium name="WormBaseParasite"/>
        </authorList>
    </citation>
    <scope>IDENTIFICATION</scope>
</reference>
<keyword evidence="4 8" id="KW-1133">Transmembrane helix</keyword>
<dbReference type="Pfam" id="PF01284">
    <property type="entry name" value="MARVEL"/>
    <property type="match status" value="1"/>
</dbReference>
<comment type="similarity">
    <text evidence="2">Belongs to the synaptogyrin family.</text>
</comment>
<dbReference type="PANTHER" id="PTHR10838:SF20">
    <property type="entry name" value="SYNAPTOGYRIN"/>
    <property type="match status" value="1"/>
</dbReference>
<evidence type="ECO:0000259" key="9">
    <source>
        <dbReference type="PROSITE" id="PS51225"/>
    </source>
</evidence>
<evidence type="ECO:0000256" key="2">
    <source>
        <dbReference type="ARBA" id="ARBA00010252"/>
    </source>
</evidence>
<dbReference type="AlphaFoldDB" id="A0A0N5BHN0"/>
<sequence>MENNTNNFQAYGSSMATSSFNFNVFIKKTTVALRILAVILSIVIWYLISSGAWYRLGTGHLICLYERSSTTCSFGSFMGSLALIIALIFLLIEAKYEQFTCVGTRKRIVLTDLITSLAIAFLFIVTTFTLWSKYSSLAIAFLFIVTTFTLWSKYSSLELDENYNGRSAKFAVLFSFLSVIVWAAIAFYAFRQWQASVQEHFDGTQFHGAPQSDVIMTSDYGYGGDSTGIGIDTTKINNITMSYQQSQPGQLNNIHNPHHQMGMNMPVNQQQSQGYGPPMSQPTQLGYGQIPSNQQFQPQMISTQSATYSMPQHQQTHGGLDGYTSNPFKN</sequence>
<feature type="transmembrane region" description="Helical" evidence="8">
    <location>
        <begin position="134"/>
        <end position="151"/>
    </location>
</feature>
<dbReference type="STRING" id="174720.A0A0N5BHN0"/>
<dbReference type="InterPro" id="IPR008253">
    <property type="entry name" value="Marvel"/>
</dbReference>
<evidence type="ECO:0000256" key="3">
    <source>
        <dbReference type="ARBA" id="ARBA00022692"/>
    </source>
</evidence>
<evidence type="ECO:0000256" key="5">
    <source>
        <dbReference type="ARBA" id="ARBA00023136"/>
    </source>
</evidence>
<dbReference type="GO" id="GO:0030672">
    <property type="term" value="C:synaptic vesicle membrane"/>
    <property type="evidence" value="ECO:0007669"/>
    <property type="project" value="TreeGrafter"/>
</dbReference>
<evidence type="ECO:0000313" key="11">
    <source>
        <dbReference type="WBParaSite" id="SPAL_0000546700.1"/>
    </source>
</evidence>
<organism evidence="10 11">
    <name type="scientific">Strongyloides papillosus</name>
    <name type="common">Intestinal threadworm</name>
    <dbReference type="NCBI Taxonomy" id="174720"/>
    <lineage>
        <taxon>Eukaryota</taxon>
        <taxon>Metazoa</taxon>
        <taxon>Ecdysozoa</taxon>
        <taxon>Nematoda</taxon>
        <taxon>Chromadorea</taxon>
        <taxon>Rhabditida</taxon>
        <taxon>Tylenchina</taxon>
        <taxon>Panagrolaimomorpha</taxon>
        <taxon>Strongyloidoidea</taxon>
        <taxon>Strongyloididae</taxon>
        <taxon>Strongyloides</taxon>
    </lineage>
</organism>
<feature type="domain" description="MARVEL" evidence="9">
    <location>
        <begin position="25"/>
        <end position="194"/>
    </location>
</feature>
<feature type="transmembrane region" description="Helical" evidence="8">
    <location>
        <begin position="108"/>
        <end position="128"/>
    </location>
</feature>
<evidence type="ECO:0000256" key="7">
    <source>
        <dbReference type="SAM" id="MobiDB-lite"/>
    </source>
</evidence>
<dbReference type="InterPro" id="IPR016579">
    <property type="entry name" value="Synaptogyrin"/>
</dbReference>
<protein>
    <submittedName>
        <fullName evidence="11">MARVEL domain-containing protein</fullName>
    </submittedName>
</protein>
<evidence type="ECO:0000313" key="10">
    <source>
        <dbReference type="Proteomes" id="UP000046392"/>
    </source>
</evidence>
<comment type="subcellular location">
    <subcellularLocation>
        <location evidence="1">Membrane</location>
        <topology evidence="1">Multi-pass membrane protein</topology>
    </subcellularLocation>
</comment>
<feature type="region of interest" description="Disordered" evidence="7">
    <location>
        <begin position="267"/>
        <end position="330"/>
    </location>
</feature>
<name>A0A0N5BHN0_STREA</name>
<feature type="compositionally biased region" description="Polar residues" evidence="7">
    <location>
        <begin position="281"/>
        <end position="330"/>
    </location>
</feature>
<dbReference type="PROSITE" id="PS51225">
    <property type="entry name" value="MARVEL"/>
    <property type="match status" value="1"/>
</dbReference>
<accession>A0A0N5BHN0</accession>
<dbReference type="Proteomes" id="UP000046392">
    <property type="component" value="Unplaced"/>
</dbReference>
<keyword evidence="5 6" id="KW-0472">Membrane</keyword>
<evidence type="ECO:0000256" key="1">
    <source>
        <dbReference type="ARBA" id="ARBA00004141"/>
    </source>
</evidence>
<evidence type="ECO:0000256" key="8">
    <source>
        <dbReference type="SAM" id="Phobius"/>
    </source>
</evidence>
<dbReference type="PANTHER" id="PTHR10838">
    <property type="entry name" value="SYNAPTOGYRIN"/>
    <property type="match status" value="1"/>
</dbReference>
<proteinExistence type="inferred from homology"/>
<evidence type="ECO:0000256" key="6">
    <source>
        <dbReference type="PROSITE-ProRule" id="PRU00581"/>
    </source>
</evidence>
<keyword evidence="10" id="KW-1185">Reference proteome</keyword>
<feature type="transmembrane region" description="Helical" evidence="8">
    <location>
        <begin position="31"/>
        <end position="54"/>
    </location>
</feature>
<dbReference type="GO" id="GO:0031594">
    <property type="term" value="C:neuromuscular junction"/>
    <property type="evidence" value="ECO:0007669"/>
    <property type="project" value="TreeGrafter"/>
</dbReference>
<feature type="transmembrane region" description="Helical" evidence="8">
    <location>
        <begin position="74"/>
        <end position="96"/>
    </location>
</feature>
<evidence type="ECO:0000256" key="4">
    <source>
        <dbReference type="ARBA" id="ARBA00022989"/>
    </source>
</evidence>
<keyword evidence="3 6" id="KW-0812">Transmembrane</keyword>
<feature type="transmembrane region" description="Helical" evidence="8">
    <location>
        <begin position="171"/>
        <end position="190"/>
    </location>
</feature>
<dbReference type="WBParaSite" id="SPAL_0000546700.1">
    <property type="protein sequence ID" value="SPAL_0000546700.1"/>
    <property type="gene ID" value="SPAL_0000546700"/>
</dbReference>